<dbReference type="Gene3D" id="1.10.10.1600">
    <property type="entry name" value="Bacterial DNA polymerase III alpha subunit, thumb domain"/>
    <property type="match status" value="1"/>
</dbReference>
<dbReference type="EMBL" id="JAGIOD010000002">
    <property type="protein sequence ID" value="MBP2383740.1"/>
    <property type="molecule type" value="Genomic_DNA"/>
</dbReference>
<dbReference type="InterPro" id="IPR004013">
    <property type="entry name" value="PHP_dom"/>
</dbReference>
<comment type="caution">
    <text evidence="9">The sequence shown here is derived from an EMBL/GenBank/DDBJ whole genome shotgun (WGS) entry which is preliminary data.</text>
</comment>
<dbReference type="InterPro" id="IPR029460">
    <property type="entry name" value="DNAPol_HHH"/>
</dbReference>
<evidence type="ECO:0000256" key="2">
    <source>
        <dbReference type="ARBA" id="ARBA00022679"/>
    </source>
</evidence>
<proteinExistence type="predicted"/>
<accession>A0ABS4X5M3</accession>
<dbReference type="PANTHER" id="PTHR32294">
    <property type="entry name" value="DNA POLYMERASE III SUBUNIT ALPHA"/>
    <property type="match status" value="1"/>
</dbReference>
<keyword evidence="2 9" id="KW-0808">Transferase</keyword>
<dbReference type="NCBIfam" id="TIGR00594">
    <property type="entry name" value="polc"/>
    <property type="match status" value="1"/>
</dbReference>
<dbReference type="Proteomes" id="UP001519290">
    <property type="component" value="Unassembled WGS sequence"/>
</dbReference>
<feature type="region of interest" description="Disordered" evidence="7">
    <location>
        <begin position="90"/>
        <end position="109"/>
    </location>
</feature>
<evidence type="ECO:0000259" key="8">
    <source>
        <dbReference type="SMART" id="SM00481"/>
    </source>
</evidence>
<dbReference type="InterPro" id="IPR003141">
    <property type="entry name" value="Pol/His_phosphatase_N"/>
</dbReference>
<feature type="domain" description="Polymerase/histidinol phosphatase N-terminal" evidence="8">
    <location>
        <begin position="7"/>
        <end position="75"/>
    </location>
</feature>
<keyword evidence="5" id="KW-0239">DNA-directed DNA polymerase</keyword>
<evidence type="ECO:0000256" key="1">
    <source>
        <dbReference type="ARBA" id="ARBA00012417"/>
    </source>
</evidence>
<protein>
    <recommendedName>
        <fullName evidence="1">DNA-directed DNA polymerase</fullName>
        <ecNumber evidence="1">2.7.7.7</ecNumber>
    </recommendedName>
</protein>
<feature type="region of interest" description="Disordered" evidence="7">
    <location>
        <begin position="1231"/>
        <end position="1326"/>
    </location>
</feature>
<reference evidence="9 10" key="1">
    <citation type="submission" date="2021-03" db="EMBL/GenBank/DDBJ databases">
        <title>Sequencing the genomes of 1000 actinobacteria strains.</title>
        <authorList>
            <person name="Klenk H.-P."/>
        </authorList>
    </citation>
    <scope>NUCLEOTIDE SEQUENCE [LARGE SCALE GENOMIC DNA]</scope>
    <source>
        <strain evidence="9 10">DSM 14566</strain>
    </source>
</reference>
<name>A0ABS4X5M3_9MICO</name>
<feature type="region of interest" description="Disordered" evidence="7">
    <location>
        <begin position="568"/>
        <end position="591"/>
    </location>
</feature>
<evidence type="ECO:0000256" key="3">
    <source>
        <dbReference type="ARBA" id="ARBA00022695"/>
    </source>
</evidence>
<keyword evidence="4" id="KW-0235">DNA replication</keyword>
<feature type="compositionally biased region" description="Pro residues" evidence="7">
    <location>
        <begin position="1238"/>
        <end position="1248"/>
    </location>
</feature>
<feature type="region of interest" description="Disordered" evidence="7">
    <location>
        <begin position="1084"/>
        <end position="1108"/>
    </location>
</feature>
<dbReference type="InterPro" id="IPR041931">
    <property type="entry name" value="DNA_pol3_alpha_thumb_dom"/>
</dbReference>
<dbReference type="RefSeq" id="WP_209904542.1">
    <property type="nucleotide sequence ID" value="NZ_BAAAJW010000017.1"/>
</dbReference>
<dbReference type="Gene3D" id="1.10.150.870">
    <property type="match status" value="1"/>
</dbReference>
<dbReference type="EC" id="2.7.7.7" evidence="1"/>
<comment type="catalytic activity">
    <reaction evidence="6">
        <text>DNA(n) + a 2'-deoxyribonucleoside 5'-triphosphate = DNA(n+1) + diphosphate</text>
        <dbReference type="Rhea" id="RHEA:22508"/>
        <dbReference type="Rhea" id="RHEA-COMP:17339"/>
        <dbReference type="Rhea" id="RHEA-COMP:17340"/>
        <dbReference type="ChEBI" id="CHEBI:33019"/>
        <dbReference type="ChEBI" id="CHEBI:61560"/>
        <dbReference type="ChEBI" id="CHEBI:173112"/>
        <dbReference type="EC" id="2.7.7.7"/>
    </reaction>
</comment>
<dbReference type="Gene3D" id="3.20.20.140">
    <property type="entry name" value="Metal-dependent hydrolases"/>
    <property type="match status" value="1"/>
</dbReference>
<dbReference type="Pfam" id="PF07733">
    <property type="entry name" value="DNA_pol3_alpha"/>
    <property type="match status" value="2"/>
</dbReference>
<dbReference type="GO" id="GO:0003887">
    <property type="term" value="F:DNA-directed DNA polymerase activity"/>
    <property type="evidence" value="ECO:0007669"/>
    <property type="project" value="UniProtKB-EC"/>
</dbReference>
<dbReference type="Pfam" id="PF14579">
    <property type="entry name" value="HHH_6"/>
    <property type="match status" value="1"/>
</dbReference>
<dbReference type="InterPro" id="IPR040982">
    <property type="entry name" value="DNA_pol3_finger"/>
</dbReference>
<dbReference type="Pfam" id="PF02811">
    <property type="entry name" value="PHP"/>
    <property type="match status" value="1"/>
</dbReference>
<dbReference type="SUPFAM" id="SSF89550">
    <property type="entry name" value="PHP domain-like"/>
    <property type="match status" value="1"/>
</dbReference>
<evidence type="ECO:0000256" key="5">
    <source>
        <dbReference type="ARBA" id="ARBA00022932"/>
    </source>
</evidence>
<feature type="compositionally biased region" description="Basic and acidic residues" evidence="7">
    <location>
        <begin position="428"/>
        <end position="439"/>
    </location>
</feature>
<sequence>MSSAGFVHLHTHSEYSDFDGLSSVKRLVTTAADDDQPAIAITDHGRLASLAVLRSACQDVGNVKPIPGIEAYIVVSGTRHDPGTIQVAADSDDFDAEGSSSNGTQARTKTKKYEHLTVLATTRRGLLNLIEMSNVSQETKSGTHPLIDYDLLAQYAEGLVVLTGCVGGPVAGPLSRITGDEPDSDAAELARAQQNLDRLIAAVGHDNVYVELADHGQRAQSGALPKLYDIARAYDLPVVVANDSHYVDEHEQQVHEAHMALGQKRTVSSDKRYRFNGHGHHFRTEAEIRAVHAEDETWQRGCDETVRIADRVEEDIFPDARLRVPRFPIPTRFINRLEDGTAKRYAVPSTAAEGTDPVTFSYFMHSVHSGAVARWGDDLPTEVSSRIKFELSVICRLGVMDYFLLVADLIAWARSDWAAQDWVARHDTGHAPDEDERARKQPINVGPGRGSAPGSAISYCLQIVGVDAIDNGLLFERFLDLLRTEMPDIDVDFEVERRAEVIEYLSVRYGHDNVCRLGMHGTNKTKRAIDSAGRFLEIPVSTVTEIKKMLPEDSDDLRLLMSEVAPDTSSLSSKDADSALHKHSSGQALRRHLDEDADEMVRSMMEYAATLEGVVVSPGKHACGVVVSDENLMPLVPMRLDKGEWVTEWDGPAIADFGLLKMDVLGLRNLDIAKAAQTNAIAEHGEIDFDLTDLRLDGPRADATWDLLGRGDSTGIFQLESGGMRELLTTAHPHSLDDLSALIAAYRPGPMSAGMHTEWAERAGGQAPVSYGSLTRDPAEQEVISSVLGESQGVILFQEQMMRLGKIVGKFDAAQANNLRRAISKKKQDLIDSLKADFIAGAQTEGVGEDGKTPIPAFSAETAERLWTAFEGSGAYAFNKSHTTAYGVIAYQTAYLKANWPAEFGAAVLRFTESGKEKAHLRVATIRSLRAEGIEVMAPDINASDEFTIARDGKVWIGLGEIKGVGAIASEIVAERTRNGPFSSMAEIATRVVVPATEGGKKKSVSSAQLAALAQAGAFDSLGHGFRLGHVIASRAVSKDPHVRIPQMEYSVLEKAARQRAVILAVTGDHPTRTLSRQVAALYERRPEDDAAPKPPRGLHKLPSEDGARIHTGGIVSAFSERMTRKGSWMVTLELENSHTSIQCVGFADVHADLKEVGMPEVGDLVEIRGTVRVREVEREVTDEATGETTTESRTERSIYLSGLEYMAVDDPDRDAEGDAVLAVGRMLSDGVADPEPVATPPQDPPATPTREDVEANDEEDFAPMQSPADTSDAETPANPRSSDERTADPSQGPAPMERPSGRPRASVPPSAEPADGGAEIPVVQASPEWSRLREVLKLATDENFELARPRRNASTGADVGSFLRVEAERGAVLVPVTVQRRLSDLAAAGRLPAIVSTPKLRCVVIDARSWREQLRVMTDAINSGAIDPVATSVDAADPRVPRTS</sequence>
<keyword evidence="3 9" id="KW-0548">Nucleotidyltransferase</keyword>
<dbReference type="SMART" id="SM00481">
    <property type="entry name" value="POLIIIAc"/>
    <property type="match status" value="1"/>
</dbReference>
<dbReference type="InterPro" id="IPR016195">
    <property type="entry name" value="Pol/histidinol_Pase-like"/>
</dbReference>
<dbReference type="InterPro" id="IPR011708">
    <property type="entry name" value="DNA_pol3_alpha_NTPase_dom"/>
</dbReference>
<gene>
    <name evidence="9" type="ORF">JOF43_003729</name>
</gene>
<keyword evidence="10" id="KW-1185">Reference proteome</keyword>
<evidence type="ECO:0000256" key="6">
    <source>
        <dbReference type="ARBA" id="ARBA00049244"/>
    </source>
</evidence>
<dbReference type="InterPro" id="IPR004805">
    <property type="entry name" value="DnaE2/DnaE/PolC"/>
</dbReference>
<organism evidence="9 10">
    <name type="scientific">Brachybacterium sacelli</name>
    <dbReference type="NCBI Taxonomy" id="173364"/>
    <lineage>
        <taxon>Bacteria</taxon>
        <taxon>Bacillati</taxon>
        <taxon>Actinomycetota</taxon>
        <taxon>Actinomycetes</taxon>
        <taxon>Micrococcales</taxon>
        <taxon>Dermabacteraceae</taxon>
        <taxon>Brachybacterium</taxon>
    </lineage>
</organism>
<evidence type="ECO:0000256" key="7">
    <source>
        <dbReference type="SAM" id="MobiDB-lite"/>
    </source>
</evidence>
<evidence type="ECO:0000313" key="10">
    <source>
        <dbReference type="Proteomes" id="UP001519290"/>
    </source>
</evidence>
<feature type="compositionally biased region" description="Polar residues" evidence="7">
    <location>
        <begin position="98"/>
        <end position="107"/>
    </location>
</feature>
<dbReference type="Pfam" id="PF17657">
    <property type="entry name" value="DNA_pol3_finger"/>
    <property type="match status" value="1"/>
</dbReference>
<evidence type="ECO:0000256" key="4">
    <source>
        <dbReference type="ARBA" id="ARBA00022705"/>
    </source>
</evidence>
<evidence type="ECO:0000313" key="9">
    <source>
        <dbReference type="EMBL" id="MBP2383740.1"/>
    </source>
</evidence>
<feature type="region of interest" description="Disordered" evidence="7">
    <location>
        <begin position="428"/>
        <end position="449"/>
    </location>
</feature>